<keyword evidence="4" id="KW-0175">Coiled coil</keyword>
<protein>
    <submittedName>
        <fullName evidence="6">Restriction endonuclease S subunit</fullName>
    </submittedName>
</protein>
<dbReference type="Gene3D" id="3.90.220.20">
    <property type="entry name" value="DNA methylase specificity domains"/>
    <property type="match status" value="1"/>
</dbReference>
<keyword evidence="2" id="KW-0680">Restriction system</keyword>
<dbReference type="Pfam" id="PF01420">
    <property type="entry name" value="Methylase_S"/>
    <property type="match status" value="1"/>
</dbReference>
<keyword evidence="6" id="KW-0255">Endonuclease</keyword>
<dbReference type="InterPro" id="IPR052021">
    <property type="entry name" value="Type-I_RS_S_subunit"/>
</dbReference>
<proteinExistence type="inferred from homology"/>
<gene>
    <name evidence="6" type="ORF">FH603_5837</name>
</gene>
<feature type="coiled-coil region" evidence="4">
    <location>
        <begin position="117"/>
        <end position="144"/>
    </location>
</feature>
<comment type="similarity">
    <text evidence="1">Belongs to the type-I restriction system S methylase family.</text>
</comment>
<organism evidence="6 7">
    <name type="scientific">Spirosoma utsteinense</name>
    <dbReference type="NCBI Taxonomy" id="2585773"/>
    <lineage>
        <taxon>Bacteria</taxon>
        <taxon>Pseudomonadati</taxon>
        <taxon>Bacteroidota</taxon>
        <taxon>Cytophagia</taxon>
        <taxon>Cytophagales</taxon>
        <taxon>Cytophagaceae</taxon>
        <taxon>Spirosoma</taxon>
    </lineage>
</organism>
<reference evidence="6 7" key="1">
    <citation type="submission" date="2019-06" db="EMBL/GenBank/DDBJ databases">
        <title>Spirosoma utsteinense sp. nov. isolated from Antarctic ice-free soils.</title>
        <authorList>
            <person name="Tahon G."/>
        </authorList>
    </citation>
    <scope>NUCLEOTIDE SEQUENCE [LARGE SCALE GENOMIC DNA]</scope>
    <source>
        <strain evidence="6 7">LMG 31447</strain>
    </source>
</reference>
<accession>A0ABR6WFH5</accession>
<keyword evidence="6" id="KW-0378">Hydrolase</keyword>
<evidence type="ECO:0000313" key="7">
    <source>
        <dbReference type="Proteomes" id="UP000700732"/>
    </source>
</evidence>
<dbReference type="EMBL" id="VFIA01000112">
    <property type="protein sequence ID" value="MBC3795301.1"/>
    <property type="molecule type" value="Genomic_DNA"/>
</dbReference>
<keyword evidence="7" id="KW-1185">Reference proteome</keyword>
<dbReference type="Proteomes" id="UP000700732">
    <property type="component" value="Unassembled WGS sequence"/>
</dbReference>
<dbReference type="RefSeq" id="WP_186742578.1">
    <property type="nucleotide sequence ID" value="NZ_VFIA01000112.1"/>
</dbReference>
<comment type="caution">
    <text evidence="6">The sequence shown here is derived from an EMBL/GenBank/DDBJ whole genome shotgun (WGS) entry which is preliminary data.</text>
</comment>
<keyword evidence="3" id="KW-0238">DNA-binding</keyword>
<name>A0ABR6WFH5_9BACT</name>
<dbReference type="InterPro" id="IPR000055">
    <property type="entry name" value="Restrct_endonuc_typeI_TRD"/>
</dbReference>
<keyword evidence="6" id="KW-0540">Nuclease</keyword>
<evidence type="ECO:0000259" key="5">
    <source>
        <dbReference type="Pfam" id="PF01420"/>
    </source>
</evidence>
<dbReference type="PANTHER" id="PTHR30408:SF12">
    <property type="entry name" value="TYPE I RESTRICTION ENZYME MJAVIII SPECIFICITY SUBUNIT"/>
    <property type="match status" value="1"/>
</dbReference>
<dbReference type="GO" id="GO:0004519">
    <property type="term" value="F:endonuclease activity"/>
    <property type="evidence" value="ECO:0007669"/>
    <property type="project" value="UniProtKB-KW"/>
</dbReference>
<dbReference type="CDD" id="cd17521">
    <property type="entry name" value="RMtype1_S_Sau13435ORF2165P_TRD2-CR2_like"/>
    <property type="match status" value="1"/>
</dbReference>
<sequence>MPENRTSVNHSLFENYILEPGDIVFARTGASVGKSYLYKETDGLLVYAGFLIKVKTNSEILDPIYLQNFTTTGTYWSWVKVMSMRSGQPGINGNEFKQLKISVPPTIDEQTRIAQTLSDMDDEIAGLEQKLTKYKRLKQGMMQELLTGKTRLI</sequence>
<evidence type="ECO:0000256" key="3">
    <source>
        <dbReference type="ARBA" id="ARBA00023125"/>
    </source>
</evidence>
<evidence type="ECO:0000256" key="1">
    <source>
        <dbReference type="ARBA" id="ARBA00010923"/>
    </source>
</evidence>
<evidence type="ECO:0000256" key="2">
    <source>
        <dbReference type="ARBA" id="ARBA00022747"/>
    </source>
</evidence>
<dbReference type="InterPro" id="IPR044946">
    <property type="entry name" value="Restrct_endonuc_typeI_TRD_sf"/>
</dbReference>
<evidence type="ECO:0000313" key="6">
    <source>
        <dbReference type="EMBL" id="MBC3795301.1"/>
    </source>
</evidence>
<dbReference type="SUPFAM" id="SSF116734">
    <property type="entry name" value="DNA methylase specificity domain"/>
    <property type="match status" value="1"/>
</dbReference>
<feature type="domain" description="Type I restriction modification DNA specificity" evidence="5">
    <location>
        <begin position="14"/>
        <end position="130"/>
    </location>
</feature>
<evidence type="ECO:0000256" key="4">
    <source>
        <dbReference type="SAM" id="Coils"/>
    </source>
</evidence>
<dbReference type="PANTHER" id="PTHR30408">
    <property type="entry name" value="TYPE-1 RESTRICTION ENZYME ECOKI SPECIFICITY PROTEIN"/>
    <property type="match status" value="1"/>
</dbReference>